<feature type="chain" id="PRO_5044826662" description="Granulins domain-containing protein" evidence="6">
    <location>
        <begin position="46"/>
        <end position="810"/>
    </location>
</feature>
<feature type="domain" description="Granulins" evidence="7">
    <location>
        <begin position="685"/>
        <end position="698"/>
    </location>
</feature>
<evidence type="ECO:0000259" key="7">
    <source>
        <dbReference type="PROSITE" id="PS00799"/>
    </source>
</evidence>
<feature type="domain" description="Granulins" evidence="7">
    <location>
        <begin position="347"/>
        <end position="360"/>
    </location>
</feature>
<feature type="domain" description="Granulins" evidence="7">
    <location>
        <begin position="767"/>
        <end position="780"/>
    </location>
</feature>
<dbReference type="InterPro" id="IPR037277">
    <property type="entry name" value="Granulin_sf"/>
</dbReference>
<dbReference type="EMBL" id="JAGEUA010000003">
    <property type="protein sequence ID" value="KAL0993328.1"/>
    <property type="molecule type" value="Genomic_DNA"/>
</dbReference>
<dbReference type="SUPFAM" id="SSF57277">
    <property type="entry name" value="Granulin repeat"/>
    <property type="match status" value="7"/>
</dbReference>
<dbReference type="PROSITE" id="PS00799">
    <property type="entry name" value="GRANULINS"/>
    <property type="match status" value="6"/>
</dbReference>
<feature type="region of interest" description="Disordered" evidence="5">
    <location>
        <begin position="280"/>
        <end position="306"/>
    </location>
</feature>
<keyword evidence="6" id="KW-0732">Signal</keyword>
<evidence type="ECO:0000313" key="8">
    <source>
        <dbReference type="EMBL" id="KAL0993328.1"/>
    </source>
</evidence>
<evidence type="ECO:0000256" key="3">
    <source>
        <dbReference type="ARBA" id="ARBA00022525"/>
    </source>
</evidence>
<dbReference type="SMART" id="SM00277">
    <property type="entry name" value="GRAN"/>
    <property type="match status" value="9"/>
</dbReference>
<feature type="domain" description="Granulins" evidence="7">
    <location>
        <begin position="232"/>
        <end position="245"/>
    </location>
</feature>
<feature type="compositionally biased region" description="Low complexity" evidence="5">
    <location>
        <begin position="281"/>
        <end position="297"/>
    </location>
</feature>
<protein>
    <recommendedName>
        <fullName evidence="7">Granulins domain-containing protein</fullName>
    </recommendedName>
</protein>
<feature type="domain" description="Granulins" evidence="7">
    <location>
        <begin position="428"/>
        <end position="441"/>
    </location>
</feature>
<reference evidence="8 9" key="1">
    <citation type="submission" date="2024-06" db="EMBL/GenBank/DDBJ databases">
        <authorList>
            <person name="Pan Q."/>
            <person name="Wen M."/>
            <person name="Jouanno E."/>
            <person name="Zahm M."/>
            <person name="Klopp C."/>
            <person name="Cabau C."/>
            <person name="Louis A."/>
            <person name="Berthelot C."/>
            <person name="Parey E."/>
            <person name="Roest Crollius H."/>
            <person name="Montfort J."/>
            <person name="Robinson-Rechavi M."/>
            <person name="Bouchez O."/>
            <person name="Lampietro C."/>
            <person name="Lopez Roques C."/>
            <person name="Donnadieu C."/>
            <person name="Postlethwait J."/>
            <person name="Bobe J."/>
            <person name="Verreycken H."/>
            <person name="Guiguen Y."/>
        </authorList>
    </citation>
    <scope>NUCLEOTIDE SEQUENCE [LARGE SCALE GENOMIC DNA]</scope>
    <source>
        <strain evidence="8">Up_M1</strain>
        <tissue evidence="8">Testis</tissue>
    </source>
</reference>
<gene>
    <name evidence="8" type="ORF">UPYG_G00106180</name>
</gene>
<comment type="similarity">
    <text evidence="2">Belongs to the granulin family.</text>
</comment>
<evidence type="ECO:0000313" key="9">
    <source>
        <dbReference type="Proteomes" id="UP001557470"/>
    </source>
</evidence>
<dbReference type="InterPro" id="IPR000118">
    <property type="entry name" value="Granulin"/>
</dbReference>
<accession>A0ABD0X1Y0</accession>
<evidence type="ECO:0000256" key="2">
    <source>
        <dbReference type="ARBA" id="ARBA00010093"/>
    </source>
</evidence>
<keyword evidence="3" id="KW-0964">Secreted</keyword>
<proteinExistence type="inferred from homology"/>
<evidence type="ECO:0000256" key="5">
    <source>
        <dbReference type="SAM" id="MobiDB-lite"/>
    </source>
</evidence>
<dbReference type="FunFam" id="2.10.25.160:FF:000001">
    <property type="entry name" value="Granulin precursor"/>
    <property type="match status" value="2"/>
</dbReference>
<evidence type="ECO:0000256" key="1">
    <source>
        <dbReference type="ARBA" id="ARBA00004613"/>
    </source>
</evidence>
<evidence type="ECO:0000256" key="6">
    <source>
        <dbReference type="SAM" id="SignalP"/>
    </source>
</evidence>
<keyword evidence="4" id="KW-1015">Disulfide bond</keyword>
<dbReference type="Pfam" id="PF00396">
    <property type="entry name" value="Granulin"/>
    <property type="match status" value="9"/>
</dbReference>
<dbReference type="PANTHER" id="PTHR12274">
    <property type="entry name" value="GRANULIN"/>
    <property type="match status" value="1"/>
</dbReference>
<dbReference type="Proteomes" id="UP001557470">
    <property type="component" value="Unassembled WGS sequence"/>
</dbReference>
<dbReference type="Gene3D" id="2.10.25.160">
    <property type="entry name" value="Granulin"/>
    <property type="match status" value="9"/>
</dbReference>
<name>A0ABD0X1Y0_UMBPY</name>
<dbReference type="GO" id="GO:0005576">
    <property type="term" value="C:extracellular region"/>
    <property type="evidence" value="ECO:0007669"/>
    <property type="project" value="UniProtKB-SubCell"/>
</dbReference>
<keyword evidence="9" id="KW-1185">Reference proteome</keyword>
<comment type="caution">
    <text evidence="8">The sequence shown here is derived from an EMBL/GenBank/DDBJ whole genome shotgun (WGS) entry which is preliminary data.</text>
</comment>
<dbReference type="AlphaFoldDB" id="A0ABD0X1Y0"/>
<evidence type="ECO:0000256" key="4">
    <source>
        <dbReference type="ARBA" id="ARBA00023157"/>
    </source>
</evidence>
<feature type="signal peptide" evidence="6">
    <location>
        <begin position="1"/>
        <end position="45"/>
    </location>
</feature>
<comment type="subcellular location">
    <subcellularLocation>
        <location evidence="1">Secreted</location>
    </subcellularLocation>
</comment>
<dbReference type="PANTHER" id="PTHR12274:SF8">
    <property type="entry name" value="GRANULIN-A ISOFORM X1"/>
    <property type="match status" value="1"/>
</dbReference>
<feature type="domain" description="Granulins" evidence="7">
    <location>
        <begin position="79"/>
        <end position="92"/>
    </location>
</feature>
<organism evidence="8 9">
    <name type="scientific">Umbra pygmaea</name>
    <name type="common">Eastern mudminnow</name>
    <dbReference type="NCBI Taxonomy" id="75934"/>
    <lineage>
        <taxon>Eukaryota</taxon>
        <taxon>Metazoa</taxon>
        <taxon>Chordata</taxon>
        <taxon>Craniata</taxon>
        <taxon>Vertebrata</taxon>
        <taxon>Euteleostomi</taxon>
        <taxon>Actinopterygii</taxon>
        <taxon>Neopterygii</taxon>
        <taxon>Teleostei</taxon>
        <taxon>Protacanthopterygii</taxon>
        <taxon>Esociformes</taxon>
        <taxon>Umbridae</taxon>
        <taxon>Umbra</taxon>
    </lineage>
</organism>
<dbReference type="InterPro" id="IPR039036">
    <property type="entry name" value="Granulin_fam"/>
</dbReference>
<sequence length="810" mass="87367">MGRGNVSLRQRVHREHQDFSFETTYTLTMQRCLVLCVSLLALVSADDCPDGGVCGEGNTCCKAPSNVYECCPLHQAECCEDHVHCCPMGTLCQVNTSTCVNSTVSLPWAERVSVKQSKYSKSFRMISTYAVAEDDNLCPDNSHCPAEFSCLQTIKGYGCCPVAHAVNCSDGKHCCREGHQCSKDGSVCMKQEEPVVSVMCSDRESECPEGTTCCESADGSWGCCPMPKAVCCEDNIHCCPESSTCDIKQSKCLSAANKEMPMWAKFPARIRAEWENPKIVTTPIPDTTTSASTSPAPLRKGATSLSPSVQADDVPCDNTTSCEDGKTCCKTKEGGWACCPLPQAVCCDDFIHCCPHGKVCNVPAGTCDDPSGKPSTPWLEKVPAVSQKVERSGNVTCDSTHACPDGNTCCKTEKGDWTCCSFPEAVCCEDHIHCCPKDTICNLPAQTCDSPYGKPSEPWLEKFPAVPRKVKIPGDVACNTTYSCPDGNTCCKTETGDWACCPLPEAVCCEDHQTCCPHGTICDVAAQKCNSPTGPVPMVTKVPALKTLAQDFKEPPTEDMGALTNNVPRIQCDTHTTCPKDTTCCLIKSTHKWGCCPLPEAECCDEGDHCCPKGYKCDVGALSCYKGEVVIPWYNKLAAKTEEDAQAAPASVKCDAQNRCPEGSSCCQRSTGQWGCCPLQKAVCCADEEHCCPEDYSCNMGTGTCQKLISLQYHMVPLTRVSAAELLTQKHKDVQCGGSFVCKEGETCCKVSSTTWGCCPSPNAVCCNDMKHCCPAGYICGEGGSCTQSTGFNWAHWQVFFSNKKRALRV</sequence>